<keyword evidence="2 4" id="KW-0238">DNA-binding</keyword>
<keyword evidence="3" id="KW-0804">Transcription</keyword>
<keyword evidence="7" id="KW-1185">Reference proteome</keyword>
<accession>A0ABP3EWH7</accession>
<protein>
    <submittedName>
        <fullName evidence="6">TetR/AcrR family transcriptional regulator</fullName>
    </submittedName>
</protein>
<organism evidence="6 7">
    <name type="scientific">Cryptosporangium japonicum</name>
    <dbReference type="NCBI Taxonomy" id="80872"/>
    <lineage>
        <taxon>Bacteria</taxon>
        <taxon>Bacillati</taxon>
        <taxon>Actinomycetota</taxon>
        <taxon>Actinomycetes</taxon>
        <taxon>Cryptosporangiales</taxon>
        <taxon>Cryptosporangiaceae</taxon>
        <taxon>Cryptosporangium</taxon>
    </lineage>
</organism>
<dbReference type="SUPFAM" id="SSF48498">
    <property type="entry name" value="Tetracyclin repressor-like, C-terminal domain"/>
    <property type="match status" value="1"/>
</dbReference>
<proteinExistence type="predicted"/>
<evidence type="ECO:0000313" key="6">
    <source>
        <dbReference type="EMBL" id="GAA0282087.1"/>
    </source>
</evidence>
<evidence type="ECO:0000256" key="3">
    <source>
        <dbReference type="ARBA" id="ARBA00023163"/>
    </source>
</evidence>
<keyword evidence="1" id="KW-0805">Transcription regulation</keyword>
<gene>
    <name evidence="6" type="ORF">GCM10009539_82490</name>
</gene>
<dbReference type="EMBL" id="BAAAGX010000046">
    <property type="protein sequence ID" value="GAA0282087.1"/>
    <property type="molecule type" value="Genomic_DNA"/>
</dbReference>
<evidence type="ECO:0000256" key="1">
    <source>
        <dbReference type="ARBA" id="ARBA00023015"/>
    </source>
</evidence>
<evidence type="ECO:0000259" key="5">
    <source>
        <dbReference type="PROSITE" id="PS50977"/>
    </source>
</evidence>
<name>A0ABP3EWH7_9ACTN</name>
<feature type="DNA-binding region" description="H-T-H motif" evidence="4">
    <location>
        <begin position="31"/>
        <end position="50"/>
    </location>
</feature>
<reference evidence="7" key="1">
    <citation type="journal article" date="2019" name="Int. J. Syst. Evol. Microbiol.">
        <title>The Global Catalogue of Microorganisms (GCM) 10K type strain sequencing project: providing services to taxonomists for standard genome sequencing and annotation.</title>
        <authorList>
            <consortium name="The Broad Institute Genomics Platform"/>
            <consortium name="The Broad Institute Genome Sequencing Center for Infectious Disease"/>
            <person name="Wu L."/>
            <person name="Ma J."/>
        </authorList>
    </citation>
    <scope>NUCLEOTIDE SEQUENCE [LARGE SCALE GENOMIC DNA]</scope>
    <source>
        <strain evidence="7">JCM 10425</strain>
    </source>
</reference>
<feature type="domain" description="HTH tetR-type" evidence="5">
    <location>
        <begin position="8"/>
        <end position="68"/>
    </location>
</feature>
<evidence type="ECO:0000256" key="2">
    <source>
        <dbReference type="ARBA" id="ARBA00023125"/>
    </source>
</evidence>
<dbReference type="Proteomes" id="UP001500967">
    <property type="component" value="Unassembled WGS sequence"/>
</dbReference>
<dbReference type="InterPro" id="IPR050109">
    <property type="entry name" value="HTH-type_TetR-like_transc_reg"/>
</dbReference>
<dbReference type="PANTHER" id="PTHR30055:SF234">
    <property type="entry name" value="HTH-TYPE TRANSCRIPTIONAL REGULATOR BETI"/>
    <property type="match status" value="1"/>
</dbReference>
<dbReference type="InterPro" id="IPR009057">
    <property type="entry name" value="Homeodomain-like_sf"/>
</dbReference>
<dbReference type="PROSITE" id="PS50977">
    <property type="entry name" value="HTH_TETR_2"/>
    <property type="match status" value="1"/>
</dbReference>
<sequence>MGVGRDTRLSADDWAAEALVVLGEKGLGGIAVEPIAARLGATKGSFYWHFANRDALVEAALARWEQVTEGIITAMDEEPDPQQRLRRLFRQVVTGATSNGVEIGLLGNADDPRVAPVLRRVTQRRLRYVADTFAAIGFDERAARQRAVLAYTAYLGHVQLASTAPDELADPMADPDYFELVVNGLIHPVRHAPHDR</sequence>
<dbReference type="PANTHER" id="PTHR30055">
    <property type="entry name" value="HTH-TYPE TRANSCRIPTIONAL REGULATOR RUTR"/>
    <property type="match status" value="1"/>
</dbReference>
<comment type="caution">
    <text evidence="6">The sequence shown here is derived from an EMBL/GenBank/DDBJ whole genome shotgun (WGS) entry which is preliminary data.</text>
</comment>
<dbReference type="InterPro" id="IPR036271">
    <property type="entry name" value="Tet_transcr_reg_TetR-rel_C_sf"/>
</dbReference>
<dbReference type="Gene3D" id="1.10.357.10">
    <property type="entry name" value="Tetracycline Repressor, domain 2"/>
    <property type="match status" value="1"/>
</dbReference>
<evidence type="ECO:0000313" key="7">
    <source>
        <dbReference type="Proteomes" id="UP001500967"/>
    </source>
</evidence>
<dbReference type="Pfam" id="PF00440">
    <property type="entry name" value="TetR_N"/>
    <property type="match status" value="1"/>
</dbReference>
<evidence type="ECO:0000256" key="4">
    <source>
        <dbReference type="PROSITE-ProRule" id="PRU00335"/>
    </source>
</evidence>
<dbReference type="SUPFAM" id="SSF46689">
    <property type="entry name" value="Homeodomain-like"/>
    <property type="match status" value="1"/>
</dbReference>
<dbReference type="InterPro" id="IPR001647">
    <property type="entry name" value="HTH_TetR"/>
</dbReference>